<comment type="caution">
    <text evidence="1">The sequence shown here is derived from an EMBL/GenBank/DDBJ whole genome shotgun (WGS) entry which is preliminary data.</text>
</comment>
<evidence type="ECO:0000313" key="2">
    <source>
        <dbReference type="Proteomes" id="UP000013248"/>
    </source>
</evidence>
<proteinExistence type="predicted"/>
<reference evidence="1 2" key="1">
    <citation type="submission" date="2013-02" db="EMBL/GenBank/DDBJ databases">
        <title>The Genome Sequence of Acinetobacter sp. ANC 3862.</title>
        <authorList>
            <consortium name="The Broad Institute Genome Sequencing Platform"/>
            <consortium name="The Broad Institute Genome Sequencing Center for Infectious Disease"/>
            <person name="Cerqueira G."/>
            <person name="Feldgarden M."/>
            <person name="Courvalin P."/>
            <person name="Perichon B."/>
            <person name="Grillot-Courvalin C."/>
            <person name="Clermont D."/>
            <person name="Rocha E."/>
            <person name="Yoon E.-J."/>
            <person name="Nemec A."/>
            <person name="Walker B."/>
            <person name="Young S.K."/>
            <person name="Zeng Q."/>
            <person name="Gargeya S."/>
            <person name="Fitzgerald M."/>
            <person name="Haas B."/>
            <person name="Abouelleil A."/>
            <person name="Alvarado L."/>
            <person name="Arachchi H.M."/>
            <person name="Berlin A.M."/>
            <person name="Chapman S.B."/>
            <person name="Dewar J."/>
            <person name="Goldberg J."/>
            <person name="Griggs A."/>
            <person name="Gujja S."/>
            <person name="Hansen M."/>
            <person name="Howarth C."/>
            <person name="Imamovic A."/>
            <person name="Larimer J."/>
            <person name="McCowan C."/>
            <person name="Murphy C."/>
            <person name="Neiman D."/>
            <person name="Pearson M."/>
            <person name="Priest M."/>
            <person name="Roberts A."/>
            <person name="Saif S."/>
            <person name="Shea T."/>
            <person name="Sisk P."/>
            <person name="Sykes S."/>
            <person name="Wortman J."/>
            <person name="Nusbaum C."/>
            <person name="Birren B."/>
        </authorList>
    </citation>
    <scope>NUCLEOTIDE SEQUENCE [LARGE SCALE GENOMIC DNA]</scope>
    <source>
        <strain evidence="1 2">ANC 3862</strain>
    </source>
</reference>
<evidence type="ECO:0000313" key="1">
    <source>
        <dbReference type="EMBL" id="ENX00900.1"/>
    </source>
</evidence>
<dbReference type="EMBL" id="APRP01000018">
    <property type="protein sequence ID" value="ENX00900.1"/>
    <property type="molecule type" value="Genomic_DNA"/>
</dbReference>
<accession>N9NFW3</accession>
<dbReference type="Proteomes" id="UP000013248">
    <property type="component" value="Unassembled WGS sequence"/>
</dbReference>
<dbReference type="HOGENOM" id="CLU_184392_0_0_6"/>
<dbReference type="AlphaFoldDB" id="N9NFW3"/>
<dbReference type="SUPFAM" id="SSF64210">
    <property type="entry name" value="Head-to-tail joining protein W, gpW"/>
    <property type="match status" value="1"/>
</dbReference>
<sequence length="89" mass="10321">MYDSSTSPLAGMTQVQLQAALLAAQKAYIELMTGGRAVELSYAQGDGSRTVKYEKIDQQMLEQFIEMLKRQLGMPYQRRRPLRFRFTRR</sequence>
<evidence type="ECO:0008006" key="3">
    <source>
        <dbReference type="Google" id="ProtNLM"/>
    </source>
</evidence>
<dbReference type="Gene3D" id="3.30.1580.10">
    <property type="entry name" value="Head-to-tail joining protein W"/>
    <property type="match status" value="1"/>
</dbReference>
<organism evidence="1 2">
    <name type="scientific">Acinetobacter modestus</name>
    <dbReference type="NCBI Taxonomy" id="1776740"/>
    <lineage>
        <taxon>Bacteria</taxon>
        <taxon>Pseudomonadati</taxon>
        <taxon>Pseudomonadota</taxon>
        <taxon>Gammaproteobacteria</taxon>
        <taxon>Moraxellales</taxon>
        <taxon>Moraxellaceae</taxon>
        <taxon>Acinetobacter</taxon>
    </lineage>
</organism>
<dbReference type="RefSeq" id="WP_005216967.1">
    <property type="nucleotide sequence ID" value="NZ_KB850089.1"/>
</dbReference>
<dbReference type="Pfam" id="PF02831">
    <property type="entry name" value="gpW"/>
    <property type="match status" value="1"/>
</dbReference>
<dbReference type="eggNOG" id="ENOG5032WXU">
    <property type="taxonomic scope" value="Bacteria"/>
</dbReference>
<protein>
    <recommendedName>
        <fullName evidence="3">Phage head-tail adapter protein</fullName>
    </recommendedName>
</protein>
<name>N9NFW3_9GAMM</name>
<dbReference type="InterPro" id="IPR036626">
    <property type="entry name" value="GpW_sf"/>
</dbReference>
<dbReference type="PATRIC" id="fig|1217705.3.peg.1833"/>
<dbReference type="STRING" id="1217705.F900_01884"/>
<gene>
    <name evidence="1" type="ORF">F900_01884</name>
</gene>
<dbReference type="InterPro" id="IPR004174">
    <property type="entry name" value="GpW"/>
</dbReference>
<dbReference type="GO" id="GO:0019058">
    <property type="term" value="P:viral life cycle"/>
    <property type="evidence" value="ECO:0007669"/>
    <property type="project" value="InterPro"/>
</dbReference>